<feature type="compositionally biased region" description="Basic and acidic residues" evidence="3">
    <location>
        <begin position="88"/>
        <end position="100"/>
    </location>
</feature>
<dbReference type="SMART" id="SM00398">
    <property type="entry name" value="HMG"/>
    <property type="match status" value="1"/>
</dbReference>
<dbReference type="Proteomes" id="UP000663861">
    <property type="component" value="Unassembled WGS sequence"/>
</dbReference>
<sequence>MADHSGLSVKDAQAAAPNCNNNNMADHSGLSVKDAQAFVDKFAEVSTTLREAASLADVFAQSVAQLFPGTVTVPQPTVVVTGKKRGRAPKEGKRIKDPNAPKRPATSYIMFQNDIREELRQKHPGLPYKELLGKVSEAWAGLGEDQKKAYQNVADTNMAKYNRAVVDYKGSLNVNGHATAAGASAAPTPEADEEEEEEEEEQAPPAKKSKAAAPAPAPAAESTDEDSDAASSASEESDETPPPPPPPVKVSKPASSAKEKKKSKK</sequence>
<feature type="compositionally biased region" description="Acidic residues" evidence="3">
    <location>
        <begin position="190"/>
        <end position="202"/>
    </location>
</feature>
<dbReference type="GO" id="GO:0005634">
    <property type="term" value="C:nucleus"/>
    <property type="evidence" value="ECO:0007669"/>
    <property type="project" value="UniProtKB-UniRule"/>
</dbReference>
<dbReference type="InterPro" id="IPR050342">
    <property type="entry name" value="HMGB"/>
</dbReference>
<dbReference type="PROSITE" id="PS50118">
    <property type="entry name" value="HMG_BOX_2"/>
    <property type="match status" value="1"/>
</dbReference>
<comment type="caution">
    <text evidence="5">The sequence shown here is derived from an EMBL/GenBank/DDBJ whole genome shotgun (WGS) entry which is preliminary data.</text>
</comment>
<dbReference type="InterPro" id="IPR036910">
    <property type="entry name" value="HMG_box_dom_sf"/>
</dbReference>
<dbReference type="EMBL" id="CAJMWY010004041">
    <property type="protein sequence ID" value="CAE6515686.1"/>
    <property type="molecule type" value="Genomic_DNA"/>
</dbReference>
<organism evidence="5 6">
    <name type="scientific">Rhizoctonia solani</name>
    <dbReference type="NCBI Taxonomy" id="456999"/>
    <lineage>
        <taxon>Eukaryota</taxon>
        <taxon>Fungi</taxon>
        <taxon>Dikarya</taxon>
        <taxon>Basidiomycota</taxon>
        <taxon>Agaricomycotina</taxon>
        <taxon>Agaricomycetes</taxon>
        <taxon>Cantharellales</taxon>
        <taxon>Ceratobasidiaceae</taxon>
        <taxon>Rhizoctonia</taxon>
    </lineage>
</organism>
<reference evidence="5" key="1">
    <citation type="submission" date="2021-01" db="EMBL/GenBank/DDBJ databases">
        <authorList>
            <person name="Kaushik A."/>
        </authorList>
    </citation>
    <scope>NUCLEOTIDE SEQUENCE</scope>
    <source>
        <strain evidence="5">AG4-RS23</strain>
    </source>
</reference>
<dbReference type="PANTHER" id="PTHR48112:SF22">
    <property type="entry name" value="MITOCHONDRIAL TRANSCRIPTION FACTOR A, ISOFORM B"/>
    <property type="match status" value="1"/>
</dbReference>
<evidence type="ECO:0000313" key="5">
    <source>
        <dbReference type="EMBL" id="CAE6515686.1"/>
    </source>
</evidence>
<evidence type="ECO:0000256" key="3">
    <source>
        <dbReference type="SAM" id="MobiDB-lite"/>
    </source>
</evidence>
<accession>A0A8H3D8D7</accession>
<dbReference type="InterPro" id="IPR009071">
    <property type="entry name" value="HMG_box_dom"/>
</dbReference>
<evidence type="ECO:0000256" key="2">
    <source>
        <dbReference type="PROSITE-ProRule" id="PRU00267"/>
    </source>
</evidence>
<evidence type="ECO:0000313" key="6">
    <source>
        <dbReference type="Proteomes" id="UP000663861"/>
    </source>
</evidence>
<feature type="compositionally biased region" description="Low complexity" evidence="3">
    <location>
        <begin position="180"/>
        <end position="189"/>
    </location>
</feature>
<dbReference type="Gene3D" id="1.10.30.10">
    <property type="entry name" value="High mobility group box domain"/>
    <property type="match status" value="1"/>
</dbReference>
<dbReference type="PANTHER" id="PTHR48112">
    <property type="entry name" value="HIGH MOBILITY GROUP PROTEIN DSP1"/>
    <property type="match status" value="1"/>
</dbReference>
<dbReference type="SUPFAM" id="SSF47095">
    <property type="entry name" value="HMG-box"/>
    <property type="match status" value="1"/>
</dbReference>
<feature type="domain" description="HMG box" evidence="4">
    <location>
        <begin position="101"/>
        <end position="169"/>
    </location>
</feature>
<dbReference type="Pfam" id="PF00505">
    <property type="entry name" value="HMG_box"/>
    <property type="match status" value="1"/>
</dbReference>
<protein>
    <recommendedName>
        <fullName evidence="4">HMG box domain-containing protein</fullName>
    </recommendedName>
</protein>
<proteinExistence type="predicted"/>
<feature type="region of interest" description="Disordered" evidence="3">
    <location>
        <begin position="1"/>
        <end position="20"/>
    </location>
</feature>
<keyword evidence="1 2" id="KW-0238">DNA-binding</keyword>
<name>A0A8H3D8D7_9AGAM</name>
<keyword evidence="2" id="KW-0539">Nucleus</keyword>
<feature type="region of interest" description="Disordered" evidence="3">
    <location>
        <begin position="83"/>
        <end position="104"/>
    </location>
</feature>
<feature type="region of interest" description="Disordered" evidence="3">
    <location>
        <begin position="180"/>
        <end position="265"/>
    </location>
</feature>
<dbReference type="GO" id="GO:0003677">
    <property type="term" value="F:DNA binding"/>
    <property type="evidence" value="ECO:0007669"/>
    <property type="project" value="UniProtKB-UniRule"/>
</dbReference>
<evidence type="ECO:0000256" key="1">
    <source>
        <dbReference type="ARBA" id="ARBA00023125"/>
    </source>
</evidence>
<dbReference type="AlphaFoldDB" id="A0A8H3D8D7"/>
<evidence type="ECO:0000259" key="4">
    <source>
        <dbReference type="PROSITE" id="PS50118"/>
    </source>
</evidence>
<feature type="compositionally biased region" description="Low complexity" evidence="3">
    <location>
        <begin position="203"/>
        <end position="221"/>
    </location>
</feature>
<feature type="DNA-binding region" description="HMG box" evidence="2">
    <location>
        <begin position="101"/>
        <end position="169"/>
    </location>
</feature>
<gene>
    <name evidence="5" type="ORF">RDB_LOCUS145509</name>
</gene>